<feature type="domain" description="Integrase catalytic" evidence="1">
    <location>
        <begin position="692"/>
        <end position="881"/>
    </location>
</feature>
<dbReference type="Pfam" id="PF17921">
    <property type="entry name" value="Integrase_H2C2"/>
    <property type="match status" value="1"/>
</dbReference>
<accession>A0A8S4QRN3</accession>
<dbReference type="Pfam" id="PF05380">
    <property type="entry name" value="Peptidase_A17"/>
    <property type="match status" value="1"/>
</dbReference>
<dbReference type="PANTHER" id="PTHR47331">
    <property type="entry name" value="PHD-TYPE DOMAIN-CONTAINING PROTEIN"/>
    <property type="match status" value="1"/>
</dbReference>
<dbReference type="EMBL" id="CAKXAJ010010912">
    <property type="protein sequence ID" value="CAH2211693.1"/>
    <property type="molecule type" value="Genomic_DNA"/>
</dbReference>
<protein>
    <submittedName>
        <fullName evidence="2">Jg23103 protein</fullName>
    </submittedName>
</protein>
<dbReference type="CDD" id="cd01644">
    <property type="entry name" value="RT_pepA17"/>
    <property type="match status" value="1"/>
</dbReference>
<keyword evidence="3" id="KW-1185">Reference proteome</keyword>
<dbReference type="GO" id="GO:0003676">
    <property type="term" value="F:nucleic acid binding"/>
    <property type="evidence" value="ECO:0007669"/>
    <property type="project" value="InterPro"/>
</dbReference>
<dbReference type="GO" id="GO:0042575">
    <property type="term" value="C:DNA polymerase complex"/>
    <property type="evidence" value="ECO:0007669"/>
    <property type="project" value="UniProtKB-ARBA"/>
</dbReference>
<proteinExistence type="predicted"/>
<evidence type="ECO:0000313" key="3">
    <source>
        <dbReference type="Proteomes" id="UP000838756"/>
    </source>
</evidence>
<reference evidence="2" key="1">
    <citation type="submission" date="2022-03" db="EMBL/GenBank/DDBJ databases">
        <authorList>
            <person name="Lindestad O."/>
        </authorList>
    </citation>
    <scope>NUCLEOTIDE SEQUENCE</scope>
</reference>
<dbReference type="InterPro" id="IPR043502">
    <property type="entry name" value="DNA/RNA_pol_sf"/>
</dbReference>
<dbReference type="SUPFAM" id="SSF56672">
    <property type="entry name" value="DNA/RNA polymerases"/>
    <property type="match status" value="1"/>
</dbReference>
<sequence>MSESDIDNVHKNAYFMPHHGILRDSNTTKLRVVFNASFPSKTGVSSNDLQMIGPTIQSDLFSILLRFRQYRYVMAGDIEKMYRQVLININQRHLQQIVWRDDPSMPLKTYNLNTVTYGTASAPFLAVRCLKQLADECENELVSRTIREDFYVDDLITGHDTAEGLLEIRSQVTNVLAAGCFNLRKFRSNIPTCSDASSSLSNIVTVDFSEHEPSKTLGLMWSPSTDELLFNIKREIAINPDITKRILLSTISQIFDPLGLLSILTIHGKIILQHLWLHKLDWDSPLPDTIVHSWLKFFKSLNQINDLKIPRQVVCHNPINIQFHVFCDASKDAYGACVYIRSMDIESSVQVHLLCAKTRVTPIKPTSIPRLELCGASIAAKLLEKVLATTRLKYSNCYLWTDSSVVLSWLKTQPNKLKQFVRNRVSDILESTKSFAWRHVPTSSNPADLLSRGIGSNQHDKLNFWLHGPKFLLDVDENWPNKTFIHKESDLPEVVLISGLTTDSNEIIPFSRFSKLFNLKVTCAYVLRFIHNCRQPKTERLTGSLTFFERKQAFNTLLKLSQIESFPEYCTLAAGEPLSTKNKLLSLSPFIDDKGLLRVGGRIKNGNFSFDKKHPVLVTSTHPLTKLIFQNEHLRLMHAGPQLLLASVREQIWPLGGRNLAKSIVHKCHRCFRTKAKTTNPVMGDLPEQRLHPGYPFQTSGVDYAGPIIALNRKGRGSRTIKVYVAIFVCFTTKSCHLELVTDLSTNSFLSTLRRFIARRSKPVTLFSDNGTQFVGARNDLYKFLKANASSIINSMSDEGIDFNFIPAYAPHMGGLWEAGVKAFKSHLNRVLGNAHLDFEDLYTVLVQIEAILNSRPLTPLSNDPLDLTPLTPGHFLVGRPLTALPTPERLHTNESRLSRFERLERMRQHFWSRWHKEYLAELQQRTKWQTSKGPALKEGMLVLIKEDALPPMKWSLGRVIKTHPGSDGVVRVADLRTAKGVVRRAFNRICPLPIVD</sequence>
<dbReference type="Gene3D" id="3.30.420.10">
    <property type="entry name" value="Ribonuclease H-like superfamily/Ribonuclease H"/>
    <property type="match status" value="2"/>
</dbReference>
<dbReference type="AlphaFoldDB" id="A0A8S4QRN3"/>
<dbReference type="GO" id="GO:0015074">
    <property type="term" value="P:DNA integration"/>
    <property type="evidence" value="ECO:0007669"/>
    <property type="project" value="InterPro"/>
</dbReference>
<dbReference type="OrthoDB" id="8061911at2759"/>
<evidence type="ECO:0000259" key="1">
    <source>
        <dbReference type="PROSITE" id="PS50994"/>
    </source>
</evidence>
<name>A0A8S4QRN3_9NEOP</name>
<dbReference type="InterPro" id="IPR008042">
    <property type="entry name" value="Retrotrans_Pao"/>
</dbReference>
<dbReference type="InterPro" id="IPR036397">
    <property type="entry name" value="RNaseH_sf"/>
</dbReference>
<evidence type="ECO:0000313" key="2">
    <source>
        <dbReference type="EMBL" id="CAH2211693.1"/>
    </source>
</evidence>
<dbReference type="Proteomes" id="UP000838756">
    <property type="component" value="Unassembled WGS sequence"/>
</dbReference>
<organism evidence="2 3">
    <name type="scientific">Pararge aegeria aegeria</name>
    <dbReference type="NCBI Taxonomy" id="348720"/>
    <lineage>
        <taxon>Eukaryota</taxon>
        <taxon>Metazoa</taxon>
        <taxon>Ecdysozoa</taxon>
        <taxon>Arthropoda</taxon>
        <taxon>Hexapoda</taxon>
        <taxon>Insecta</taxon>
        <taxon>Pterygota</taxon>
        <taxon>Neoptera</taxon>
        <taxon>Endopterygota</taxon>
        <taxon>Lepidoptera</taxon>
        <taxon>Glossata</taxon>
        <taxon>Ditrysia</taxon>
        <taxon>Papilionoidea</taxon>
        <taxon>Nymphalidae</taxon>
        <taxon>Satyrinae</taxon>
        <taxon>Satyrini</taxon>
        <taxon>Parargina</taxon>
        <taxon>Pararge</taxon>
    </lineage>
</organism>
<dbReference type="InterPro" id="IPR012337">
    <property type="entry name" value="RNaseH-like_sf"/>
</dbReference>
<dbReference type="GO" id="GO:0071897">
    <property type="term" value="P:DNA biosynthetic process"/>
    <property type="evidence" value="ECO:0007669"/>
    <property type="project" value="UniProtKB-ARBA"/>
</dbReference>
<dbReference type="Pfam" id="PF18701">
    <property type="entry name" value="DUF5641"/>
    <property type="match status" value="1"/>
</dbReference>
<dbReference type="InterPro" id="IPR040676">
    <property type="entry name" value="DUF5641"/>
</dbReference>
<gene>
    <name evidence="2" type="primary">jg23103</name>
    <name evidence="2" type="ORF">PAEG_LOCUS3404</name>
</gene>
<dbReference type="PANTHER" id="PTHR47331:SF4">
    <property type="entry name" value="PEPTIDASE S1 DOMAIN-CONTAINING PROTEIN"/>
    <property type="match status" value="1"/>
</dbReference>
<dbReference type="InterPro" id="IPR041588">
    <property type="entry name" value="Integrase_H2C2"/>
</dbReference>
<dbReference type="InterPro" id="IPR001584">
    <property type="entry name" value="Integrase_cat-core"/>
</dbReference>
<comment type="caution">
    <text evidence="2">The sequence shown here is derived from an EMBL/GenBank/DDBJ whole genome shotgun (WGS) entry which is preliminary data.</text>
</comment>
<dbReference type="SUPFAM" id="SSF53098">
    <property type="entry name" value="Ribonuclease H-like"/>
    <property type="match status" value="1"/>
</dbReference>
<dbReference type="PROSITE" id="PS50994">
    <property type="entry name" value="INTEGRASE"/>
    <property type="match status" value="1"/>
</dbReference>